<evidence type="ECO:0000256" key="1">
    <source>
        <dbReference type="SAM" id="MobiDB-lite"/>
    </source>
</evidence>
<accession>F4LP85</accession>
<keyword evidence="2" id="KW-0812">Transmembrane</keyword>
<dbReference type="Proteomes" id="UP000006546">
    <property type="component" value="Chromosome"/>
</dbReference>
<dbReference type="InterPro" id="IPR029787">
    <property type="entry name" value="Nucleotide_cyclase"/>
</dbReference>
<proteinExistence type="predicted"/>
<dbReference type="InterPro" id="IPR043128">
    <property type="entry name" value="Rev_trsase/Diguanyl_cyclase"/>
</dbReference>
<name>F4LP85_TREBD</name>
<gene>
    <name evidence="4" type="ordered locus">Trebr_1524</name>
</gene>
<evidence type="ECO:0000259" key="3">
    <source>
        <dbReference type="PROSITE" id="PS50887"/>
    </source>
</evidence>
<protein>
    <submittedName>
        <fullName evidence="4">GGDEF domain containing protein</fullName>
    </submittedName>
</protein>
<dbReference type="STRING" id="906968.Trebr_1524"/>
<keyword evidence="5" id="KW-1185">Reference proteome</keyword>
<feature type="transmembrane region" description="Helical" evidence="2">
    <location>
        <begin position="6"/>
        <end position="29"/>
    </location>
</feature>
<dbReference type="InterPro" id="IPR000160">
    <property type="entry name" value="GGDEF_dom"/>
</dbReference>
<dbReference type="RefSeq" id="WP_013758652.1">
    <property type="nucleotide sequence ID" value="NC_015500.1"/>
</dbReference>
<evidence type="ECO:0000313" key="4">
    <source>
        <dbReference type="EMBL" id="AEE16947.1"/>
    </source>
</evidence>
<dbReference type="KEGG" id="tbe:Trebr_1524"/>
<evidence type="ECO:0000313" key="5">
    <source>
        <dbReference type="Proteomes" id="UP000006546"/>
    </source>
</evidence>
<dbReference type="eggNOG" id="COG2199">
    <property type="taxonomic scope" value="Bacteria"/>
</dbReference>
<feature type="region of interest" description="Disordered" evidence="1">
    <location>
        <begin position="221"/>
        <end position="259"/>
    </location>
</feature>
<keyword evidence="2" id="KW-0472">Membrane</keyword>
<sequence length="444" mass="48277">MERKGITIFSICIALAFAAALVFFGTAIYSEYRKNVTGIQAAAADFIQNAAAVSEYYAPESTDFAALLRNKIDSEPHVAAVTVTRNNKTVFAYPLSSSLITTGSDGSPQMAASSALVRLTSRVAGLGSGENAVITTAAYVIQPASIYAYARISFLLILAGTLCAAILLLYVYLTDRQNDEPEEVPYTAVPEFGTKSVLRYDSAIPPLYEDAAVPEYPNEVRLPEAETEPNEVRLPNAESEPDEVQLPNAESEPNVGNAAGAPLPVSGAIDPTGLFSPVTGFGWESYLEERLDSELIRSASSEEDLTLMIFRFPGLDRASPLARNICAALLDFFKFRDLVFEYGEDGYSGILHDTDLETAIELAEELHAKLNLLLEEAGFTAKMGIGISTRSFRLIPGKRLFTEAEQALVHALEDLETSIVAFRVDPDKYRQYISESAQHTAKNP</sequence>
<dbReference type="SMART" id="SM00267">
    <property type="entry name" value="GGDEF"/>
    <property type="match status" value="1"/>
</dbReference>
<feature type="domain" description="GGDEF" evidence="3">
    <location>
        <begin position="303"/>
        <end position="424"/>
    </location>
</feature>
<organism evidence="4 5">
    <name type="scientific">Treponema brennaborense (strain DSM 12168 / CIP 105900 / DD5/3)</name>
    <dbReference type="NCBI Taxonomy" id="906968"/>
    <lineage>
        <taxon>Bacteria</taxon>
        <taxon>Pseudomonadati</taxon>
        <taxon>Spirochaetota</taxon>
        <taxon>Spirochaetia</taxon>
        <taxon>Spirochaetales</taxon>
        <taxon>Treponemataceae</taxon>
        <taxon>Treponema</taxon>
    </lineage>
</organism>
<dbReference type="Gene3D" id="3.30.70.270">
    <property type="match status" value="1"/>
</dbReference>
<dbReference type="SUPFAM" id="SSF55073">
    <property type="entry name" value="Nucleotide cyclase"/>
    <property type="match status" value="1"/>
</dbReference>
<keyword evidence="2" id="KW-1133">Transmembrane helix</keyword>
<dbReference type="PROSITE" id="PS50887">
    <property type="entry name" value="GGDEF"/>
    <property type="match status" value="1"/>
</dbReference>
<reference evidence="5" key="1">
    <citation type="submission" date="2011-04" db="EMBL/GenBank/DDBJ databases">
        <title>The complete genome of Treponema brennaborense DSM 12168.</title>
        <authorList>
            <person name="Lucas S."/>
            <person name="Han J."/>
            <person name="Lapidus A."/>
            <person name="Bruce D."/>
            <person name="Goodwin L."/>
            <person name="Pitluck S."/>
            <person name="Peters L."/>
            <person name="Kyrpides N."/>
            <person name="Mavromatis K."/>
            <person name="Ivanova N."/>
            <person name="Mikhailova N."/>
            <person name="Pagani I."/>
            <person name="Teshima H."/>
            <person name="Detter J.C."/>
            <person name="Tapia R."/>
            <person name="Han C."/>
            <person name="Land M."/>
            <person name="Hauser L."/>
            <person name="Markowitz V."/>
            <person name="Cheng J.-F."/>
            <person name="Hugenholtz P."/>
            <person name="Woyke T."/>
            <person name="Wu D."/>
            <person name="Gronow S."/>
            <person name="Wellnitz S."/>
            <person name="Brambilla E."/>
            <person name="Klenk H.-P."/>
            <person name="Eisen J.A."/>
        </authorList>
    </citation>
    <scope>NUCLEOTIDE SEQUENCE [LARGE SCALE GENOMIC DNA]</scope>
    <source>
        <strain evidence="5">DSM 12168 / CIP 105900 / DD5/3</strain>
    </source>
</reference>
<feature type="transmembrane region" description="Helical" evidence="2">
    <location>
        <begin position="152"/>
        <end position="173"/>
    </location>
</feature>
<evidence type="ECO:0000256" key="2">
    <source>
        <dbReference type="SAM" id="Phobius"/>
    </source>
</evidence>
<dbReference type="EMBL" id="CP002696">
    <property type="protein sequence ID" value="AEE16947.1"/>
    <property type="molecule type" value="Genomic_DNA"/>
</dbReference>
<dbReference type="AlphaFoldDB" id="F4LP85"/>
<dbReference type="OrthoDB" id="358039at2"/>
<dbReference type="HOGENOM" id="CLU_574835_0_0_12"/>